<sequence length="100" mass="11139">MPNIRITAEVDGKIVPLNTISTESFEAIKALEKPKEIPVARYASNRNDLPRLLFRPTINIVLKSGRIYALDLGRGVLSNEWAPSADLSEVKTFYQGVQIV</sequence>
<comment type="caution">
    <text evidence="1">The sequence shown here is derived from an EMBL/GenBank/DDBJ whole genome shotgun (WGS) entry which is preliminary data.</text>
</comment>
<evidence type="ECO:0000313" key="1">
    <source>
        <dbReference type="EMBL" id="KKN47572.1"/>
    </source>
</evidence>
<accession>A0A0F9RDH9</accession>
<name>A0A0F9RDH9_9ZZZZ</name>
<gene>
    <name evidence="1" type="ORF">LCGC14_0661400</name>
</gene>
<dbReference type="EMBL" id="LAZR01001268">
    <property type="protein sequence ID" value="KKN47572.1"/>
    <property type="molecule type" value="Genomic_DNA"/>
</dbReference>
<proteinExistence type="predicted"/>
<protein>
    <submittedName>
        <fullName evidence="1">Uncharacterized protein</fullName>
    </submittedName>
</protein>
<organism evidence="1">
    <name type="scientific">marine sediment metagenome</name>
    <dbReference type="NCBI Taxonomy" id="412755"/>
    <lineage>
        <taxon>unclassified sequences</taxon>
        <taxon>metagenomes</taxon>
        <taxon>ecological metagenomes</taxon>
    </lineage>
</organism>
<dbReference type="AlphaFoldDB" id="A0A0F9RDH9"/>
<reference evidence="1" key="1">
    <citation type="journal article" date="2015" name="Nature">
        <title>Complex archaea that bridge the gap between prokaryotes and eukaryotes.</title>
        <authorList>
            <person name="Spang A."/>
            <person name="Saw J.H."/>
            <person name="Jorgensen S.L."/>
            <person name="Zaremba-Niedzwiedzka K."/>
            <person name="Martijn J."/>
            <person name="Lind A.E."/>
            <person name="van Eijk R."/>
            <person name="Schleper C."/>
            <person name="Guy L."/>
            <person name="Ettema T.J."/>
        </authorList>
    </citation>
    <scope>NUCLEOTIDE SEQUENCE</scope>
</reference>